<evidence type="ECO:0000256" key="1">
    <source>
        <dbReference type="ARBA" id="ARBA00022563"/>
    </source>
</evidence>
<dbReference type="EC" id="3.5.1.10" evidence="3 4"/>
<sequence length="294" mass="32968">MPTDHSFILKLSCPDRHGIVHAVSGFLFERSNNILDSAQFGDSRTSEFFMRVHFEQDGGGADAATALDTLRREFAPLAEQFAMRWELHDAAVKPRVVIMVSKIGHCLNDLLFRYRTGQLPIEIPAIVSNHKEFYQLAASYNIPFHHFPLIGGSSDAAKAAQEARVLEVIDEHQADLVVLARYMQILSPNLCKQLAGRAINIHHSFLPSFKGAKPYYQAFDRGVKLIGATAHYVTTDLDEGPIIEQEVERVDHSMTPDQLTAIGRDVECVTLARAVKWHVEHRIVLNGTKTVVFR</sequence>
<dbReference type="EMBL" id="CABVQI010000004">
    <property type="protein sequence ID" value="VWC68537.1"/>
    <property type="molecule type" value="Genomic_DNA"/>
</dbReference>
<dbReference type="CDD" id="cd08648">
    <property type="entry name" value="FMT_core_Formyl-FH4-Hydrolase_C"/>
    <property type="match status" value="1"/>
</dbReference>
<evidence type="ECO:0000256" key="3">
    <source>
        <dbReference type="HAMAP-Rule" id="MF_01927"/>
    </source>
</evidence>
<evidence type="ECO:0000256" key="4">
    <source>
        <dbReference type="NCBIfam" id="TIGR00655"/>
    </source>
</evidence>
<dbReference type="InterPro" id="IPR002912">
    <property type="entry name" value="ACT_dom"/>
</dbReference>
<dbReference type="InterPro" id="IPR002376">
    <property type="entry name" value="Formyl_transf_N"/>
</dbReference>
<dbReference type="GO" id="GO:0006189">
    <property type="term" value="P:'de novo' IMP biosynthetic process"/>
    <property type="evidence" value="ECO:0007669"/>
    <property type="project" value="UniProtKB-UniRule"/>
</dbReference>
<evidence type="ECO:0000259" key="5">
    <source>
        <dbReference type="PROSITE" id="PS51671"/>
    </source>
</evidence>
<keyword evidence="3" id="KW-0658">Purine biosynthesis</keyword>
<dbReference type="Proteomes" id="UP000494274">
    <property type="component" value="Unassembled WGS sequence"/>
</dbReference>
<dbReference type="Pfam" id="PF00551">
    <property type="entry name" value="Formyl_trans_N"/>
    <property type="match status" value="1"/>
</dbReference>
<dbReference type="InterPro" id="IPR004810">
    <property type="entry name" value="PurU"/>
</dbReference>
<dbReference type="SUPFAM" id="SSF53328">
    <property type="entry name" value="Formyltransferase"/>
    <property type="match status" value="1"/>
</dbReference>
<keyword evidence="2 3" id="KW-0378">Hydrolase</keyword>
<gene>
    <name evidence="3" type="primary">purU</name>
    <name evidence="6" type="ORF">BLA18112_01747</name>
</gene>
<dbReference type="PANTHER" id="PTHR42706">
    <property type="entry name" value="FORMYLTETRAHYDROFOLATE DEFORMYLASE"/>
    <property type="match status" value="1"/>
</dbReference>
<name>A0A6P2UHR9_BURL3</name>
<dbReference type="Gene3D" id="3.40.50.170">
    <property type="entry name" value="Formyl transferase, N-terminal domain"/>
    <property type="match status" value="1"/>
</dbReference>
<dbReference type="InterPro" id="IPR044074">
    <property type="entry name" value="PurU_ACT"/>
</dbReference>
<feature type="active site" evidence="3">
    <location>
        <position position="238"/>
    </location>
</feature>
<comment type="function">
    <text evidence="3">Catalyzes the hydrolysis of 10-formyltetrahydrofolate (formyl-FH4) to formate and tetrahydrofolate (FH4).</text>
</comment>
<dbReference type="SUPFAM" id="SSF55021">
    <property type="entry name" value="ACT-like"/>
    <property type="match status" value="1"/>
</dbReference>
<dbReference type="UniPathway" id="UPA00074">
    <property type="reaction ID" value="UER00170"/>
</dbReference>
<dbReference type="HAMAP" id="MF_01927">
    <property type="entry name" value="PurU"/>
    <property type="match status" value="1"/>
</dbReference>
<comment type="similarity">
    <text evidence="3">Belongs to the PurU family.</text>
</comment>
<dbReference type="GO" id="GO:0006730">
    <property type="term" value="P:one-carbon metabolic process"/>
    <property type="evidence" value="ECO:0007669"/>
    <property type="project" value="UniProtKB-KW"/>
</dbReference>
<dbReference type="InterPro" id="IPR045865">
    <property type="entry name" value="ACT-like_dom_sf"/>
</dbReference>
<dbReference type="PIRSF" id="PIRSF036480">
    <property type="entry name" value="FormyFH4_hydr"/>
    <property type="match status" value="1"/>
</dbReference>
<evidence type="ECO:0000256" key="2">
    <source>
        <dbReference type="ARBA" id="ARBA00022801"/>
    </source>
</evidence>
<evidence type="ECO:0000313" key="7">
    <source>
        <dbReference type="Proteomes" id="UP000494274"/>
    </source>
</evidence>
<comment type="pathway">
    <text evidence="3">Purine metabolism; IMP biosynthesis via de novo pathway; formate from 10-formyl-5,6,7,8-tetrahydrofolate: step 1/1.</text>
</comment>
<dbReference type="PRINTS" id="PR01575">
    <property type="entry name" value="FFH4HYDRLASE"/>
</dbReference>
<dbReference type="AlphaFoldDB" id="A0A6P2UHR9"/>
<evidence type="ECO:0000313" key="6">
    <source>
        <dbReference type="EMBL" id="VWC68537.1"/>
    </source>
</evidence>
<dbReference type="InterPro" id="IPR041729">
    <property type="entry name" value="Formyl-FH4-Hydrolase_C"/>
</dbReference>
<dbReference type="PROSITE" id="PS51671">
    <property type="entry name" value="ACT"/>
    <property type="match status" value="1"/>
</dbReference>
<dbReference type="NCBIfam" id="TIGR00655">
    <property type="entry name" value="PurU"/>
    <property type="match status" value="1"/>
</dbReference>
<proteinExistence type="inferred from homology"/>
<dbReference type="GO" id="GO:0008864">
    <property type="term" value="F:formyltetrahydrofolate deformylase activity"/>
    <property type="evidence" value="ECO:0007669"/>
    <property type="project" value="UniProtKB-UniRule"/>
</dbReference>
<keyword evidence="1 3" id="KW-0554">One-carbon metabolism</keyword>
<dbReference type="CDD" id="cd04875">
    <property type="entry name" value="ACT_F4HF-DF"/>
    <property type="match status" value="1"/>
</dbReference>
<protein>
    <recommendedName>
        <fullName evidence="3 4">Formyltetrahydrofolate deformylase</fullName>
        <ecNumber evidence="3 4">3.5.1.10</ecNumber>
    </recommendedName>
    <alternativeName>
        <fullName evidence="3">Formyl-FH(4) hydrolase</fullName>
    </alternativeName>
</protein>
<dbReference type="RefSeq" id="WP_175043311.1">
    <property type="nucleotide sequence ID" value="NZ_CABVQI010000004.1"/>
</dbReference>
<reference evidence="6 7" key="1">
    <citation type="submission" date="2019-09" db="EMBL/GenBank/DDBJ databases">
        <authorList>
            <person name="Depoorter E."/>
        </authorList>
    </citation>
    <scope>NUCLEOTIDE SEQUENCE [LARGE SCALE GENOMIC DNA]</scope>
    <source>
        <strain evidence="6">R-18112</strain>
    </source>
</reference>
<comment type="catalytic activity">
    <reaction evidence="3">
        <text>(6R)-10-formyltetrahydrofolate + H2O = (6S)-5,6,7,8-tetrahydrofolate + formate + H(+)</text>
        <dbReference type="Rhea" id="RHEA:19833"/>
        <dbReference type="ChEBI" id="CHEBI:15377"/>
        <dbReference type="ChEBI" id="CHEBI:15378"/>
        <dbReference type="ChEBI" id="CHEBI:15740"/>
        <dbReference type="ChEBI" id="CHEBI:57453"/>
        <dbReference type="ChEBI" id="CHEBI:195366"/>
        <dbReference type="EC" id="3.5.1.10"/>
    </reaction>
</comment>
<dbReference type="PANTHER" id="PTHR42706:SF1">
    <property type="entry name" value="FORMYLTETRAHYDROFOLATE DEFORMYLASE 2, MITOCHONDRIAL"/>
    <property type="match status" value="1"/>
</dbReference>
<dbReference type="InterPro" id="IPR036477">
    <property type="entry name" value="Formyl_transf_N_sf"/>
</dbReference>
<dbReference type="Gene3D" id="3.30.70.260">
    <property type="match status" value="1"/>
</dbReference>
<dbReference type="NCBIfam" id="NF004684">
    <property type="entry name" value="PRK06027.1"/>
    <property type="match status" value="1"/>
</dbReference>
<feature type="domain" description="ACT" evidence="5">
    <location>
        <begin position="8"/>
        <end position="99"/>
    </location>
</feature>
<accession>A0A6P2UHR9</accession>
<organism evidence="6 7">
    <name type="scientific">Burkholderia lata (strain ATCC 17760 / DSM 23089 / LMG 22485 / NCIMB 9086 / R18194 / 383)</name>
    <dbReference type="NCBI Taxonomy" id="482957"/>
    <lineage>
        <taxon>Bacteria</taxon>
        <taxon>Pseudomonadati</taxon>
        <taxon>Pseudomonadota</taxon>
        <taxon>Betaproteobacteria</taxon>
        <taxon>Burkholderiales</taxon>
        <taxon>Burkholderiaceae</taxon>
        <taxon>Burkholderia</taxon>
        <taxon>Burkholderia cepacia complex</taxon>
    </lineage>
</organism>